<protein>
    <submittedName>
        <fullName evidence="2">Uncharacterized protein, isoform A</fullName>
    </submittedName>
    <submittedName>
        <fullName evidence="3">Uncharacterized protein, isoform B</fullName>
    </submittedName>
</protein>
<evidence type="ECO:0000313" key="4">
    <source>
        <dbReference type="Proteomes" id="UP000009192"/>
    </source>
</evidence>
<keyword evidence="4" id="KW-1185">Reference proteome</keyword>
<reference evidence="2" key="3">
    <citation type="submission" date="2015-11" db="EMBL/GenBank/DDBJ databases">
        <authorList>
            <consortium name="FlyBase"/>
        </authorList>
    </citation>
    <scope>NUCLEOTIDE SEQUENCE</scope>
    <source>
        <strain evidence="2">TSC#15081-1352.22</strain>
    </source>
</reference>
<dbReference type="AlphaFoldDB" id="B4KS64"/>
<feature type="transmembrane region" description="Helical" evidence="1">
    <location>
        <begin position="53"/>
        <end position="78"/>
    </location>
</feature>
<dbReference type="HOGENOM" id="CLU_1808200_0_0_1"/>
<reference evidence="2" key="2">
    <citation type="journal article" date="2008" name="Bioinformatics">
        <title>Assembly reconciliation.</title>
        <authorList>
            <person name="Zimin A.V."/>
            <person name="Smith D.R."/>
            <person name="Sutton G."/>
            <person name="Yorke J.A."/>
        </authorList>
    </citation>
    <scope>NUCLEOTIDE SEQUENCE</scope>
    <source>
        <strain evidence="2">TSC#15081-1352.22</strain>
    </source>
</reference>
<dbReference type="Proteomes" id="UP000009192">
    <property type="component" value="Unassembled WGS sequence"/>
</dbReference>
<accession>B4KS64</accession>
<organism evidence="2 4">
    <name type="scientific">Drosophila mojavensis</name>
    <name type="common">Fruit fly</name>
    <dbReference type="NCBI Taxonomy" id="7230"/>
    <lineage>
        <taxon>Eukaryota</taxon>
        <taxon>Metazoa</taxon>
        <taxon>Ecdysozoa</taxon>
        <taxon>Arthropoda</taxon>
        <taxon>Hexapoda</taxon>
        <taxon>Insecta</taxon>
        <taxon>Pterygota</taxon>
        <taxon>Neoptera</taxon>
        <taxon>Endopterygota</taxon>
        <taxon>Diptera</taxon>
        <taxon>Brachycera</taxon>
        <taxon>Muscomorpha</taxon>
        <taxon>Ephydroidea</taxon>
        <taxon>Drosophilidae</taxon>
        <taxon>Drosophila</taxon>
    </lineage>
</organism>
<dbReference type="EMBL" id="CH933808">
    <property type="protein sequence ID" value="KRG05281.1"/>
    <property type="molecule type" value="Genomic_DNA"/>
</dbReference>
<keyword evidence="1" id="KW-1133">Transmembrane helix</keyword>
<dbReference type="InParanoid" id="B4KS64"/>
<dbReference type="EMBL" id="CH933808">
    <property type="protein sequence ID" value="EDW10500.1"/>
    <property type="molecule type" value="Genomic_DNA"/>
</dbReference>
<dbReference type="KEGG" id="dmo:Dmoj_GI21129"/>
<dbReference type="OrthoDB" id="10439143at2759"/>
<evidence type="ECO:0000313" key="2">
    <source>
        <dbReference type="EMBL" id="EDW10500.1"/>
    </source>
</evidence>
<dbReference type="OMA" id="AVCPWTS"/>
<evidence type="ECO:0000256" key="1">
    <source>
        <dbReference type="SAM" id="Phobius"/>
    </source>
</evidence>
<name>B4KS64_DROMO</name>
<feature type="transmembrane region" description="Helical" evidence="1">
    <location>
        <begin position="119"/>
        <end position="141"/>
    </location>
</feature>
<reference evidence="2 4" key="1">
    <citation type="journal article" date="2007" name="Nature">
        <title>Evolution of genes and genomes on the Drosophila phylogeny.</title>
        <authorList>
            <consortium name="Drosophila 12 Genomes Consortium"/>
            <person name="Clark A.G."/>
            <person name="Eisen M.B."/>
            <person name="Smith D.R."/>
            <person name="Bergman C.M."/>
            <person name="Oliver B."/>
            <person name="Markow T.A."/>
            <person name="Kaufman T.C."/>
            <person name="Kellis M."/>
            <person name="Gelbart W."/>
            <person name="Iyer V.N."/>
            <person name="Pollard D.A."/>
            <person name="Sackton T.B."/>
            <person name="Larracuente A.M."/>
            <person name="Singh N.D."/>
            <person name="Abad J.P."/>
            <person name="Abt D.N."/>
            <person name="Adryan B."/>
            <person name="Aguade M."/>
            <person name="Akashi H."/>
            <person name="Anderson W.W."/>
            <person name="Aquadro C.F."/>
            <person name="Ardell D.H."/>
            <person name="Arguello R."/>
            <person name="Artieri C.G."/>
            <person name="Barbash D.A."/>
            <person name="Barker D."/>
            <person name="Barsanti P."/>
            <person name="Batterham P."/>
            <person name="Batzoglou S."/>
            <person name="Begun D."/>
            <person name="Bhutkar A."/>
            <person name="Blanco E."/>
            <person name="Bosak S.A."/>
            <person name="Bradley R.K."/>
            <person name="Brand A.D."/>
            <person name="Brent M.R."/>
            <person name="Brooks A.N."/>
            <person name="Brown R.H."/>
            <person name="Butlin R.K."/>
            <person name="Caggese C."/>
            <person name="Calvi B.R."/>
            <person name="Bernardo de Carvalho A."/>
            <person name="Caspi A."/>
            <person name="Castrezana S."/>
            <person name="Celniker S.E."/>
            <person name="Chang J.L."/>
            <person name="Chapple C."/>
            <person name="Chatterji S."/>
            <person name="Chinwalla A."/>
            <person name="Civetta A."/>
            <person name="Clifton S.W."/>
            <person name="Comeron J.M."/>
            <person name="Costello J.C."/>
            <person name="Coyne J.A."/>
            <person name="Daub J."/>
            <person name="David R.G."/>
            <person name="Delcher A.L."/>
            <person name="Delehaunty K."/>
            <person name="Do C.B."/>
            <person name="Ebling H."/>
            <person name="Edwards K."/>
            <person name="Eickbush T."/>
            <person name="Evans J.D."/>
            <person name="Filipski A."/>
            <person name="Findeiss S."/>
            <person name="Freyhult E."/>
            <person name="Fulton L."/>
            <person name="Fulton R."/>
            <person name="Garcia A.C."/>
            <person name="Gardiner A."/>
            <person name="Garfield D.A."/>
            <person name="Garvin B.E."/>
            <person name="Gibson G."/>
            <person name="Gilbert D."/>
            <person name="Gnerre S."/>
            <person name="Godfrey J."/>
            <person name="Good R."/>
            <person name="Gotea V."/>
            <person name="Gravely B."/>
            <person name="Greenberg A.J."/>
            <person name="Griffiths-Jones S."/>
            <person name="Gross S."/>
            <person name="Guigo R."/>
            <person name="Gustafson E.A."/>
            <person name="Haerty W."/>
            <person name="Hahn M.W."/>
            <person name="Halligan D.L."/>
            <person name="Halpern A.L."/>
            <person name="Halter G.M."/>
            <person name="Han M.V."/>
            <person name="Heger A."/>
            <person name="Hillier L."/>
            <person name="Hinrichs A.S."/>
            <person name="Holmes I."/>
            <person name="Hoskins R.A."/>
            <person name="Hubisz M.J."/>
            <person name="Hultmark D."/>
            <person name="Huntley M.A."/>
            <person name="Jaffe D.B."/>
            <person name="Jagadeeshan S."/>
            <person name="Jeck W.R."/>
            <person name="Johnson J."/>
            <person name="Jones C.D."/>
            <person name="Jordan W.C."/>
            <person name="Karpen G.H."/>
            <person name="Kataoka E."/>
            <person name="Keightley P.D."/>
            <person name="Kheradpour P."/>
            <person name="Kirkness E.F."/>
            <person name="Koerich L.B."/>
            <person name="Kristiansen K."/>
            <person name="Kudrna D."/>
            <person name="Kulathinal R.J."/>
            <person name="Kumar S."/>
            <person name="Kwok R."/>
            <person name="Lander E."/>
            <person name="Langley C.H."/>
            <person name="Lapoint R."/>
            <person name="Lazzaro B.P."/>
            <person name="Lee S.J."/>
            <person name="Levesque L."/>
            <person name="Li R."/>
            <person name="Lin C.F."/>
            <person name="Lin M.F."/>
            <person name="Lindblad-Toh K."/>
            <person name="Llopart A."/>
            <person name="Long M."/>
            <person name="Low L."/>
            <person name="Lozovsky E."/>
            <person name="Lu J."/>
            <person name="Luo M."/>
            <person name="Machado C.A."/>
            <person name="Makalowski W."/>
            <person name="Marzo M."/>
            <person name="Matsuda M."/>
            <person name="Matzkin L."/>
            <person name="McAllister B."/>
            <person name="McBride C.S."/>
            <person name="McKernan B."/>
            <person name="McKernan K."/>
            <person name="Mendez-Lago M."/>
            <person name="Minx P."/>
            <person name="Mollenhauer M.U."/>
            <person name="Montooth K."/>
            <person name="Mount S.M."/>
            <person name="Mu X."/>
            <person name="Myers E."/>
            <person name="Negre B."/>
            <person name="Newfeld S."/>
            <person name="Nielsen R."/>
            <person name="Noor M.A."/>
            <person name="O'Grady P."/>
            <person name="Pachter L."/>
            <person name="Papaceit M."/>
            <person name="Parisi M.J."/>
            <person name="Parisi M."/>
            <person name="Parts L."/>
            <person name="Pedersen J.S."/>
            <person name="Pesole G."/>
            <person name="Phillippy A.M."/>
            <person name="Ponting C.P."/>
            <person name="Pop M."/>
            <person name="Porcelli D."/>
            <person name="Powell J.R."/>
            <person name="Prohaska S."/>
            <person name="Pruitt K."/>
            <person name="Puig M."/>
            <person name="Quesneville H."/>
            <person name="Ram K.R."/>
            <person name="Rand D."/>
            <person name="Rasmussen M.D."/>
            <person name="Reed L.K."/>
            <person name="Reenan R."/>
            <person name="Reily A."/>
            <person name="Remington K.A."/>
            <person name="Rieger T.T."/>
            <person name="Ritchie M.G."/>
            <person name="Robin C."/>
            <person name="Rogers Y.H."/>
            <person name="Rohde C."/>
            <person name="Rozas J."/>
            <person name="Rubenfield M.J."/>
            <person name="Ruiz A."/>
            <person name="Russo S."/>
            <person name="Salzberg S.L."/>
            <person name="Sanchez-Gracia A."/>
            <person name="Saranga D.J."/>
            <person name="Sato H."/>
            <person name="Schaeffer S.W."/>
            <person name="Schatz M.C."/>
            <person name="Schlenke T."/>
            <person name="Schwartz R."/>
            <person name="Segarra C."/>
            <person name="Singh R.S."/>
            <person name="Sirot L."/>
            <person name="Sirota M."/>
            <person name="Sisneros N.B."/>
            <person name="Smith C.D."/>
            <person name="Smith T.F."/>
            <person name="Spieth J."/>
            <person name="Stage D.E."/>
            <person name="Stark A."/>
            <person name="Stephan W."/>
            <person name="Strausberg R.L."/>
            <person name="Strempel S."/>
            <person name="Sturgill D."/>
            <person name="Sutton G."/>
            <person name="Sutton G.G."/>
            <person name="Tao W."/>
            <person name="Teichmann S."/>
            <person name="Tobari Y.N."/>
            <person name="Tomimura Y."/>
            <person name="Tsolas J.M."/>
            <person name="Valente V.L."/>
            <person name="Venter E."/>
            <person name="Venter J.C."/>
            <person name="Vicario S."/>
            <person name="Vieira F.G."/>
            <person name="Vilella A.J."/>
            <person name="Villasante A."/>
            <person name="Walenz B."/>
            <person name="Wang J."/>
            <person name="Wasserman M."/>
            <person name="Watts T."/>
            <person name="Wilson D."/>
            <person name="Wilson R.K."/>
            <person name="Wing R.A."/>
            <person name="Wolfner M.F."/>
            <person name="Wong A."/>
            <person name="Wong G.K."/>
            <person name="Wu C.I."/>
            <person name="Wu G."/>
            <person name="Yamamoto D."/>
            <person name="Yang H.P."/>
            <person name="Yang S.P."/>
            <person name="Yorke J.A."/>
            <person name="Yoshida K."/>
            <person name="Zdobnov E."/>
            <person name="Zhang P."/>
            <person name="Zhang Y."/>
            <person name="Zimin A.V."/>
            <person name="Baldwin J."/>
            <person name="Abdouelleil A."/>
            <person name="Abdulkadir J."/>
            <person name="Abebe A."/>
            <person name="Abera B."/>
            <person name="Abreu J."/>
            <person name="Acer S.C."/>
            <person name="Aftuck L."/>
            <person name="Alexander A."/>
            <person name="An P."/>
            <person name="Anderson E."/>
            <person name="Anderson S."/>
            <person name="Arachi H."/>
            <person name="Azer M."/>
            <person name="Bachantsang P."/>
            <person name="Barry A."/>
            <person name="Bayul T."/>
            <person name="Berlin A."/>
            <person name="Bessette D."/>
            <person name="Bloom T."/>
            <person name="Blye J."/>
            <person name="Boguslavskiy L."/>
            <person name="Bonnet C."/>
            <person name="Boukhgalter B."/>
            <person name="Bourzgui I."/>
            <person name="Brown A."/>
            <person name="Cahill P."/>
            <person name="Channer S."/>
            <person name="Cheshatsang Y."/>
            <person name="Chuda L."/>
            <person name="Citroen M."/>
            <person name="Collymore A."/>
            <person name="Cooke P."/>
            <person name="Costello M."/>
            <person name="D'Aco K."/>
            <person name="Daza R."/>
            <person name="De Haan G."/>
            <person name="DeGray S."/>
            <person name="DeMaso C."/>
            <person name="Dhargay N."/>
            <person name="Dooley K."/>
            <person name="Dooley E."/>
            <person name="Doricent M."/>
            <person name="Dorje P."/>
            <person name="Dorjee K."/>
            <person name="Dupes A."/>
            <person name="Elong R."/>
            <person name="Falk J."/>
            <person name="Farina A."/>
            <person name="Faro S."/>
            <person name="Ferguson D."/>
            <person name="Fisher S."/>
            <person name="Foley C.D."/>
            <person name="Franke A."/>
            <person name="Friedrich D."/>
            <person name="Gadbois L."/>
            <person name="Gearin G."/>
            <person name="Gearin C.R."/>
            <person name="Giannoukos G."/>
            <person name="Goode T."/>
            <person name="Graham J."/>
            <person name="Grandbois E."/>
            <person name="Grewal S."/>
            <person name="Gyaltsen K."/>
            <person name="Hafez N."/>
            <person name="Hagos B."/>
            <person name="Hall J."/>
            <person name="Henson C."/>
            <person name="Hollinger A."/>
            <person name="Honan T."/>
            <person name="Huard M.D."/>
            <person name="Hughes L."/>
            <person name="Hurhula B."/>
            <person name="Husby M.E."/>
            <person name="Kamat A."/>
            <person name="Kanga B."/>
            <person name="Kashin S."/>
            <person name="Khazanovich D."/>
            <person name="Kisner P."/>
            <person name="Lance K."/>
            <person name="Lara M."/>
            <person name="Lee W."/>
            <person name="Lennon N."/>
            <person name="Letendre F."/>
            <person name="LeVine R."/>
            <person name="Lipovsky A."/>
            <person name="Liu X."/>
            <person name="Liu J."/>
            <person name="Liu S."/>
            <person name="Lokyitsang T."/>
            <person name="Lokyitsang Y."/>
            <person name="Lubonja R."/>
            <person name="Lui A."/>
            <person name="MacDonald P."/>
            <person name="Magnisalis V."/>
            <person name="Maru K."/>
            <person name="Matthews C."/>
            <person name="McCusker W."/>
            <person name="McDonough S."/>
            <person name="Mehta T."/>
            <person name="Meldrim J."/>
            <person name="Meneus L."/>
            <person name="Mihai O."/>
            <person name="Mihalev A."/>
            <person name="Mihova T."/>
            <person name="Mittelman R."/>
            <person name="Mlenga V."/>
            <person name="Montmayeur A."/>
            <person name="Mulrain L."/>
            <person name="Navidi A."/>
            <person name="Naylor J."/>
            <person name="Negash T."/>
            <person name="Nguyen T."/>
            <person name="Nguyen N."/>
            <person name="Nicol R."/>
            <person name="Norbu C."/>
            <person name="Norbu N."/>
            <person name="Novod N."/>
            <person name="O'Neill B."/>
            <person name="Osman S."/>
            <person name="Markiewicz E."/>
            <person name="Oyono O.L."/>
            <person name="Patti C."/>
            <person name="Phunkhang P."/>
            <person name="Pierre F."/>
            <person name="Priest M."/>
            <person name="Raghuraman S."/>
            <person name="Rege F."/>
            <person name="Reyes R."/>
            <person name="Rise C."/>
            <person name="Rogov P."/>
            <person name="Ross K."/>
            <person name="Ryan E."/>
            <person name="Settipalli S."/>
            <person name="Shea T."/>
            <person name="Sherpa N."/>
            <person name="Shi L."/>
            <person name="Shih D."/>
            <person name="Sparrow T."/>
            <person name="Spaulding J."/>
            <person name="Stalker J."/>
            <person name="Stange-Thomann N."/>
            <person name="Stavropoulos S."/>
            <person name="Stone C."/>
            <person name="Strader C."/>
            <person name="Tesfaye S."/>
            <person name="Thomson T."/>
            <person name="Thoulutsang Y."/>
            <person name="Thoulutsang D."/>
            <person name="Topham K."/>
            <person name="Topping I."/>
            <person name="Tsamla T."/>
            <person name="Vassiliev H."/>
            <person name="Vo A."/>
            <person name="Wangchuk T."/>
            <person name="Wangdi T."/>
            <person name="Weiand M."/>
            <person name="Wilkinson J."/>
            <person name="Wilson A."/>
            <person name="Yadav S."/>
            <person name="Young G."/>
            <person name="Yu Q."/>
            <person name="Zembek L."/>
            <person name="Zhong D."/>
            <person name="Zimmer A."/>
            <person name="Zwirko Z."/>
            <person name="Jaffe D.B."/>
            <person name="Alvarez P."/>
            <person name="Brockman W."/>
            <person name="Butler J."/>
            <person name="Chin C."/>
            <person name="Gnerre S."/>
            <person name="Grabherr M."/>
            <person name="Kleber M."/>
            <person name="Mauceli E."/>
            <person name="MacCallum I."/>
        </authorList>
    </citation>
    <scope>NUCLEOTIDE SEQUENCE [LARGE SCALE GENOMIC DNA]</scope>
    <source>
        <strain evidence="2">TSC#15081-1352.22</strain>
        <strain evidence="4">Tucson 15081-1352.22</strain>
    </source>
</reference>
<evidence type="ECO:0000313" key="3">
    <source>
        <dbReference type="EMBL" id="KRG05281.1"/>
    </source>
</evidence>
<keyword evidence="1" id="KW-0472">Membrane</keyword>
<keyword evidence="1" id="KW-0812">Transmembrane</keyword>
<dbReference type="eggNOG" id="ENOG502T9DY">
    <property type="taxonomic scope" value="Eukaryota"/>
</dbReference>
<proteinExistence type="predicted"/>
<sequence length="143" mass="14775">MSTVLPIHIRVRRTCSGSTASINGAVCPWTSISQPTSNVRRTPPKTIKINMKLLICLALFVAVAQAHLVAPVATYAAAAPAVTYAAAPAVYSAAVPRAYTTYAAAPSVYSASYVSPSVYSAYAAPAVVSTYAAPAVVSTLLKK</sequence>
<gene>
    <name evidence="2" type="primary">Dmoj\GI21129</name>
    <name evidence="2" type="ORF">Dmoj_GI21129</name>
</gene>